<feature type="domain" description="Tyr recombinase" evidence="6">
    <location>
        <begin position="166"/>
        <end position="379"/>
    </location>
</feature>
<evidence type="ECO:0000256" key="2">
    <source>
        <dbReference type="ARBA" id="ARBA00022908"/>
    </source>
</evidence>
<organism evidence="8 9">
    <name type="scientific">Arthrobacter livingstonensis</name>
    <dbReference type="NCBI Taxonomy" id="670078"/>
    <lineage>
        <taxon>Bacteria</taxon>
        <taxon>Bacillati</taxon>
        <taxon>Actinomycetota</taxon>
        <taxon>Actinomycetes</taxon>
        <taxon>Micrococcales</taxon>
        <taxon>Micrococcaceae</taxon>
        <taxon>Arthrobacter</taxon>
    </lineage>
</organism>
<dbReference type="GO" id="GO:0015074">
    <property type="term" value="P:DNA integration"/>
    <property type="evidence" value="ECO:0007669"/>
    <property type="project" value="UniProtKB-KW"/>
</dbReference>
<keyword evidence="4" id="KW-0233">DNA recombination</keyword>
<dbReference type="SUPFAM" id="SSF56349">
    <property type="entry name" value="DNA breaking-rejoining enzymes"/>
    <property type="match status" value="1"/>
</dbReference>
<evidence type="ECO:0000256" key="4">
    <source>
        <dbReference type="ARBA" id="ARBA00023172"/>
    </source>
</evidence>
<dbReference type="InterPro" id="IPR002104">
    <property type="entry name" value="Integrase_catalytic"/>
</dbReference>
<evidence type="ECO:0000259" key="7">
    <source>
        <dbReference type="PROSITE" id="PS51900"/>
    </source>
</evidence>
<evidence type="ECO:0000259" key="6">
    <source>
        <dbReference type="PROSITE" id="PS51898"/>
    </source>
</evidence>
<gene>
    <name evidence="8" type="ORF">CVV68_01585</name>
</gene>
<dbReference type="Gene3D" id="1.10.150.130">
    <property type="match status" value="1"/>
</dbReference>
<dbReference type="InterPro" id="IPR010998">
    <property type="entry name" value="Integrase_recombinase_N"/>
</dbReference>
<feature type="domain" description="Core-binding (CB)" evidence="7">
    <location>
        <begin position="23"/>
        <end position="121"/>
    </location>
</feature>
<keyword evidence="2" id="KW-0229">DNA integration</keyword>
<reference evidence="8 9" key="1">
    <citation type="submission" date="2018-05" db="EMBL/GenBank/DDBJ databases">
        <title>Genetic diversity of glacier-inhabiting Cryobacterium bacteria in China and description of Cryobacterium mengkeensis sp. nov. and Arthrobacter glacialis sp. nov.</title>
        <authorList>
            <person name="Liu Q."/>
            <person name="Xin Y.-H."/>
        </authorList>
    </citation>
    <scope>NUCLEOTIDE SEQUENCE [LARGE SCALE GENOMIC DNA]</scope>
    <source>
        <strain evidence="8 9">LI2</strain>
    </source>
</reference>
<protein>
    <submittedName>
        <fullName evidence="8">Transposase</fullName>
    </submittedName>
</protein>
<dbReference type="EMBL" id="QJVD01000001">
    <property type="protein sequence ID" value="PYI69823.1"/>
    <property type="molecule type" value="Genomic_DNA"/>
</dbReference>
<dbReference type="PROSITE" id="PS51900">
    <property type="entry name" value="CB"/>
    <property type="match status" value="1"/>
</dbReference>
<evidence type="ECO:0000313" key="9">
    <source>
        <dbReference type="Proteomes" id="UP000247832"/>
    </source>
</evidence>
<evidence type="ECO:0000256" key="1">
    <source>
        <dbReference type="ARBA" id="ARBA00008857"/>
    </source>
</evidence>
<dbReference type="AlphaFoldDB" id="A0A2V5LHV9"/>
<proteinExistence type="inferred from homology"/>
<comment type="caution">
    <text evidence="8">The sequence shown here is derived from an EMBL/GenBank/DDBJ whole genome shotgun (WGS) entry which is preliminary data.</text>
</comment>
<name>A0A2V5LHV9_9MICC</name>
<comment type="similarity">
    <text evidence="1">Belongs to the 'phage' integrase family.</text>
</comment>
<dbReference type="PANTHER" id="PTHR30349:SF41">
    <property type="entry name" value="INTEGRASE_RECOMBINASE PROTEIN MJ0367-RELATED"/>
    <property type="match status" value="1"/>
</dbReference>
<sequence>MARIQRVTLDGQDPTWTVLGDDFLPVVPVEEFLEYLRQVGSSPNTVRSYARGLMLWCDFLGLRDRAWDDVRLEDLTGFLGWLRTGLPPEIATIGPPPTDLISDATAALRLQSVRSFYLFHQRGGLAIMPQLSVASDFGSPYKSFLHHIRRPGGNRRATVKVRRRRRSAPTLTPTQLTLIKDSCARYDPLTRMWDGSVRDRLFFNLLEETGLRIGEALSLQHRDWHSGGGGNPFIEVVPRLHPLGERVKGGNYRKLYIGDDLDRLYAEYVWRLCDSGMDLAIADMDQAYVFVNLQGERSFCPLRPETIYKLVSRISRSLGPRLPAGWSPHWFRHTHATALLLSGSPVHVVSRRLGHADVQTTLNIYAWVTEDEELRALADWKAVTSKWRDANETLG</sequence>
<evidence type="ECO:0000256" key="5">
    <source>
        <dbReference type="PROSITE-ProRule" id="PRU01248"/>
    </source>
</evidence>
<dbReference type="InterPro" id="IPR050090">
    <property type="entry name" value="Tyrosine_recombinase_XerCD"/>
</dbReference>
<evidence type="ECO:0000256" key="3">
    <source>
        <dbReference type="ARBA" id="ARBA00023125"/>
    </source>
</evidence>
<dbReference type="PANTHER" id="PTHR30349">
    <property type="entry name" value="PHAGE INTEGRASE-RELATED"/>
    <property type="match status" value="1"/>
</dbReference>
<dbReference type="Gene3D" id="1.10.443.10">
    <property type="entry name" value="Intergrase catalytic core"/>
    <property type="match status" value="1"/>
</dbReference>
<keyword evidence="3 5" id="KW-0238">DNA-binding</keyword>
<accession>A0A2V5LHV9</accession>
<dbReference type="InterPro" id="IPR044068">
    <property type="entry name" value="CB"/>
</dbReference>
<dbReference type="InterPro" id="IPR013762">
    <property type="entry name" value="Integrase-like_cat_sf"/>
</dbReference>
<dbReference type="RefSeq" id="WP_110499247.1">
    <property type="nucleotide sequence ID" value="NZ_QJVD01000001.1"/>
</dbReference>
<evidence type="ECO:0000313" key="8">
    <source>
        <dbReference type="EMBL" id="PYI69823.1"/>
    </source>
</evidence>
<keyword evidence="9" id="KW-1185">Reference proteome</keyword>
<dbReference type="PROSITE" id="PS51898">
    <property type="entry name" value="TYR_RECOMBINASE"/>
    <property type="match status" value="1"/>
</dbReference>
<dbReference type="InterPro" id="IPR004107">
    <property type="entry name" value="Integrase_SAM-like_N"/>
</dbReference>
<dbReference type="GO" id="GO:0006310">
    <property type="term" value="P:DNA recombination"/>
    <property type="evidence" value="ECO:0007669"/>
    <property type="project" value="UniProtKB-KW"/>
</dbReference>
<dbReference type="InterPro" id="IPR011010">
    <property type="entry name" value="DNA_brk_join_enz"/>
</dbReference>
<dbReference type="Proteomes" id="UP000247832">
    <property type="component" value="Unassembled WGS sequence"/>
</dbReference>
<dbReference type="OrthoDB" id="1822491at2"/>
<dbReference type="Pfam" id="PF02899">
    <property type="entry name" value="Phage_int_SAM_1"/>
    <property type="match status" value="1"/>
</dbReference>
<dbReference type="GO" id="GO:0003677">
    <property type="term" value="F:DNA binding"/>
    <property type="evidence" value="ECO:0007669"/>
    <property type="project" value="UniProtKB-UniRule"/>
</dbReference>
<dbReference type="Pfam" id="PF00589">
    <property type="entry name" value="Phage_integrase"/>
    <property type="match status" value="1"/>
</dbReference>